<reference evidence="1 2" key="1">
    <citation type="submission" date="2021-06" db="EMBL/GenBank/DDBJ databases">
        <title>Caerostris extrusa draft genome.</title>
        <authorList>
            <person name="Kono N."/>
            <person name="Arakawa K."/>
        </authorList>
    </citation>
    <scope>NUCLEOTIDE SEQUENCE [LARGE SCALE GENOMIC DNA]</scope>
</reference>
<dbReference type="EMBL" id="BPLR01015636">
    <property type="protein sequence ID" value="GIY77498.1"/>
    <property type="molecule type" value="Genomic_DNA"/>
</dbReference>
<dbReference type="Proteomes" id="UP001054945">
    <property type="component" value="Unassembled WGS sequence"/>
</dbReference>
<protein>
    <submittedName>
        <fullName evidence="1">Uncharacterized protein</fullName>
    </submittedName>
</protein>
<comment type="caution">
    <text evidence="1">The sequence shown here is derived from an EMBL/GenBank/DDBJ whole genome shotgun (WGS) entry which is preliminary data.</text>
</comment>
<name>A0AAV4W527_CAEEX</name>
<organism evidence="1 2">
    <name type="scientific">Caerostris extrusa</name>
    <name type="common">Bark spider</name>
    <name type="synonym">Caerostris bankana</name>
    <dbReference type="NCBI Taxonomy" id="172846"/>
    <lineage>
        <taxon>Eukaryota</taxon>
        <taxon>Metazoa</taxon>
        <taxon>Ecdysozoa</taxon>
        <taxon>Arthropoda</taxon>
        <taxon>Chelicerata</taxon>
        <taxon>Arachnida</taxon>
        <taxon>Araneae</taxon>
        <taxon>Araneomorphae</taxon>
        <taxon>Entelegynae</taxon>
        <taxon>Araneoidea</taxon>
        <taxon>Araneidae</taxon>
        <taxon>Caerostris</taxon>
    </lineage>
</organism>
<sequence length="104" mass="11757">MVSCYSILEIMEQSGVHLRMPPSAPPPPRGTTRSMHITRGGGAKRQLAKVVMSEESGRRRNNWPEVVQLDNIVTTRPSQWAEMQTSPQQTTFVDFQTLLFSRNS</sequence>
<gene>
    <name evidence="1" type="ORF">CEXT_306141</name>
</gene>
<proteinExistence type="predicted"/>
<evidence type="ECO:0000313" key="1">
    <source>
        <dbReference type="EMBL" id="GIY77498.1"/>
    </source>
</evidence>
<keyword evidence="2" id="KW-1185">Reference proteome</keyword>
<dbReference type="AlphaFoldDB" id="A0AAV4W527"/>
<evidence type="ECO:0000313" key="2">
    <source>
        <dbReference type="Proteomes" id="UP001054945"/>
    </source>
</evidence>
<accession>A0AAV4W527</accession>